<protein>
    <submittedName>
        <fullName evidence="1">Uncharacterized protein</fullName>
    </submittedName>
</protein>
<name>H8GNL1_METAL</name>
<dbReference type="EMBL" id="CM001475">
    <property type="protein sequence ID" value="EIC29604.1"/>
    <property type="molecule type" value="Genomic_DNA"/>
</dbReference>
<dbReference type="Proteomes" id="UP000005090">
    <property type="component" value="Chromosome"/>
</dbReference>
<organism evidence="1 2">
    <name type="scientific">Methylomicrobium album BG8</name>
    <dbReference type="NCBI Taxonomy" id="686340"/>
    <lineage>
        <taxon>Bacteria</taxon>
        <taxon>Pseudomonadati</taxon>
        <taxon>Pseudomonadota</taxon>
        <taxon>Gammaproteobacteria</taxon>
        <taxon>Methylococcales</taxon>
        <taxon>Methylococcaceae</taxon>
        <taxon>Methylomicrobium</taxon>
    </lineage>
</organism>
<dbReference type="AlphaFoldDB" id="H8GNL1"/>
<dbReference type="RefSeq" id="WP_005371592.1">
    <property type="nucleotide sequence ID" value="NZ_CM001475.1"/>
</dbReference>
<accession>H8GNL1</accession>
<gene>
    <name evidence="1" type="ORF">Metal_1837</name>
</gene>
<evidence type="ECO:0000313" key="2">
    <source>
        <dbReference type="Proteomes" id="UP000005090"/>
    </source>
</evidence>
<reference evidence="1 2" key="1">
    <citation type="journal article" date="2013" name="Genome Announc.">
        <title>Genome Sequence of the Obligate Gammaproteobacterial Methanotroph Methylomicrobium album Strain BG8.</title>
        <authorList>
            <person name="Kits K.D."/>
            <person name="Kalyuzhnaya M.G."/>
            <person name="Klotz M.G."/>
            <person name="Jetten M.S."/>
            <person name="Op den Camp H.J."/>
            <person name="Vuilleumier S."/>
            <person name="Bringel F."/>
            <person name="Dispirito A.A."/>
            <person name="Murrell J.C."/>
            <person name="Bruce D."/>
            <person name="Cheng J.F."/>
            <person name="Copeland A."/>
            <person name="Goodwin L."/>
            <person name="Hauser L."/>
            <person name="Lajus A."/>
            <person name="Land M.L."/>
            <person name="Lapidus A."/>
            <person name="Lucas S."/>
            <person name="Medigue C."/>
            <person name="Pitluck S."/>
            <person name="Woyke T."/>
            <person name="Zeytun A."/>
            <person name="Stein L.Y."/>
        </authorList>
    </citation>
    <scope>NUCLEOTIDE SEQUENCE [LARGE SCALE GENOMIC DNA]</scope>
    <source>
        <strain evidence="1 2">BG8</strain>
    </source>
</reference>
<evidence type="ECO:0000313" key="1">
    <source>
        <dbReference type="EMBL" id="EIC29604.1"/>
    </source>
</evidence>
<dbReference type="HOGENOM" id="CLU_104603_0_0_6"/>
<dbReference type="eggNOG" id="ENOG5031WWQ">
    <property type="taxonomic scope" value="Bacteria"/>
</dbReference>
<sequence length="213" mass="24140">MTTEIKTTITMNISVKNEVFNLNKSNIPENCTLAAISWFLSGESISTLQLKILNIIINLITEKLTKYNVWLFIGNSTWQPDTRVVRYRKLWNALKARGVEIPHFGETFEQMQESAQGLKFFGAKLISELSTTSVIQAIHEERCAYILALPKDISIDQALDKGWQVNNIFDRELLKFIAKSNGIILKAVGEFDDYEAGFVGIAKPELIVKLITR</sequence>
<proteinExistence type="predicted"/>
<keyword evidence="2" id="KW-1185">Reference proteome</keyword>